<evidence type="ECO:0000313" key="11">
    <source>
        <dbReference type="Proteomes" id="UP000279959"/>
    </source>
</evidence>
<dbReference type="InterPro" id="IPR018484">
    <property type="entry name" value="FGGY_N"/>
</dbReference>
<dbReference type="EMBL" id="AP018664">
    <property type="protein sequence ID" value="BBD98206.1"/>
    <property type="molecule type" value="Genomic_DNA"/>
</dbReference>
<evidence type="ECO:0000256" key="4">
    <source>
        <dbReference type="ARBA" id="ARBA00022777"/>
    </source>
</evidence>
<keyword evidence="2 7" id="KW-0808">Transferase</keyword>
<keyword evidence="11" id="KW-1185">Reference proteome</keyword>
<dbReference type="GO" id="GO:0005524">
    <property type="term" value="F:ATP binding"/>
    <property type="evidence" value="ECO:0007669"/>
    <property type="project" value="UniProtKB-KW"/>
</dbReference>
<name>A0A494W4D5_9SPHN</name>
<dbReference type="InterPro" id="IPR043129">
    <property type="entry name" value="ATPase_NBD"/>
</dbReference>
<dbReference type="Pfam" id="PF02782">
    <property type="entry name" value="FGGY_C"/>
    <property type="match status" value="1"/>
</dbReference>
<comment type="similarity">
    <text evidence="1 7">Belongs to the FGGY kinase family.</text>
</comment>
<evidence type="ECO:0000256" key="7">
    <source>
        <dbReference type="RuleBase" id="RU003733"/>
    </source>
</evidence>
<dbReference type="CDD" id="cd07786">
    <property type="entry name" value="FGGY_EcGK_like"/>
    <property type="match status" value="1"/>
</dbReference>
<dbReference type="PROSITE" id="PS00445">
    <property type="entry name" value="FGGY_KINASES_2"/>
    <property type="match status" value="1"/>
</dbReference>
<dbReference type="NCBIfam" id="NF000756">
    <property type="entry name" value="PRK00047.1"/>
    <property type="match status" value="1"/>
</dbReference>
<protein>
    <submittedName>
        <fullName evidence="10">Glycerol kinase</fullName>
    </submittedName>
</protein>
<keyword evidence="5" id="KW-0319">Glycerol metabolism</keyword>
<proteinExistence type="inferred from homology"/>
<dbReference type="FunFam" id="3.30.420.40:FF:000008">
    <property type="entry name" value="Glycerol kinase"/>
    <property type="match status" value="1"/>
</dbReference>
<dbReference type="PIRSF" id="PIRSF000538">
    <property type="entry name" value="GlpK"/>
    <property type="match status" value="1"/>
</dbReference>
<evidence type="ECO:0000259" key="8">
    <source>
        <dbReference type="Pfam" id="PF00370"/>
    </source>
</evidence>
<evidence type="ECO:0000259" key="9">
    <source>
        <dbReference type="Pfam" id="PF02782"/>
    </source>
</evidence>
<dbReference type="GO" id="GO:0019563">
    <property type="term" value="P:glycerol catabolic process"/>
    <property type="evidence" value="ECO:0007669"/>
    <property type="project" value="TreeGrafter"/>
</dbReference>
<dbReference type="RefSeq" id="WP_066703483.1">
    <property type="nucleotide sequence ID" value="NZ_AP018664.1"/>
</dbReference>
<keyword evidence="4 7" id="KW-0418">Kinase</keyword>
<dbReference type="InterPro" id="IPR000577">
    <property type="entry name" value="Carb_kinase_FGGY"/>
</dbReference>
<dbReference type="InterPro" id="IPR018483">
    <property type="entry name" value="Carb_kinase_FGGY_CS"/>
</dbReference>
<dbReference type="PANTHER" id="PTHR10196">
    <property type="entry name" value="SUGAR KINASE"/>
    <property type="match status" value="1"/>
</dbReference>
<dbReference type="Gene3D" id="3.30.420.40">
    <property type="match status" value="2"/>
</dbReference>
<dbReference type="InterPro" id="IPR018485">
    <property type="entry name" value="FGGY_C"/>
</dbReference>
<feature type="domain" description="Carbohydrate kinase FGGY N-terminal" evidence="8">
    <location>
        <begin position="6"/>
        <end position="247"/>
    </location>
</feature>
<dbReference type="AlphaFoldDB" id="A0A494W4D5"/>
<evidence type="ECO:0000313" key="10">
    <source>
        <dbReference type="EMBL" id="BBD98206.1"/>
    </source>
</evidence>
<evidence type="ECO:0000256" key="5">
    <source>
        <dbReference type="ARBA" id="ARBA00022798"/>
    </source>
</evidence>
<accession>A0A494W4D5</accession>
<sequence length="494" mass="52788">MSADHILVLDEGTTSTRAIVYTPDGRAMHVAQQELTQYYPQPGRVEHDAAEIWTRTLACVREAVAAAGGADRIAALGITNQRETVVAWDRGTGEPITRAIVWQDRRTAPFCTRLREEGHEERVQARTGLILDPYFSASKMRWILDHVPQARELGDRLAFGTVESWLVWKLTGGLHISDASNASRTQLLALDGADWDEDLLDLFGVTRRALPQVVDNYGHFGTCNPAILGAPIPICGLAGDQQAASIGQNCLTPGDTKATFGTGAFILTNMGESLPASAHRLLGTVLYQASGKRIYALEGSIFVAGSLIKWLRDELGIIQYAGESEALAASVPDSAGVQFLPALAGLGAPHWRPDAKGAITGLTLGTKRAHIVRAAMESLTHQAHDLQAAFAADGADWSKLRIDGGMSVNNWMAQDLADILAIPVERPADTETTALGAAMLASVGAGLHRSLAEAASMGSAAARFDPAMAEETRAARIAFWRQGLGHQLDGPAPR</sequence>
<evidence type="ECO:0000256" key="2">
    <source>
        <dbReference type="ARBA" id="ARBA00022679"/>
    </source>
</evidence>
<feature type="domain" description="Carbohydrate kinase FGGY C-terminal" evidence="9">
    <location>
        <begin position="258"/>
        <end position="444"/>
    </location>
</feature>
<dbReference type="PANTHER" id="PTHR10196:SF78">
    <property type="entry name" value="GLYCEROL KINASE"/>
    <property type="match status" value="1"/>
</dbReference>
<keyword evidence="6" id="KW-0067">ATP-binding</keyword>
<dbReference type="GO" id="GO:0005829">
    <property type="term" value="C:cytosol"/>
    <property type="evidence" value="ECO:0007669"/>
    <property type="project" value="TreeGrafter"/>
</dbReference>
<dbReference type="Pfam" id="PF00370">
    <property type="entry name" value="FGGY_N"/>
    <property type="match status" value="1"/>
</dbReference>
<organism evidence="10 11">
    <name type="scientific">Sphingobium amiense</name>
    <dbReference type="NCBI Taxonomy" id="135719"/>
    <lineage>
        <taxon>Bacteria</taxon>
        <taxon>Pseudomonadati</taxon>
        <taxon>Pseudomonadota</taxon>
        <taxon>Alphaproteobacteria</taxon>
        <taxon>Sphingomonadales</taxon>
        <taxon>Sphingomonadaceae</taxon>
        <taxon>Sphingobium</taxon>
    </lineage>
</organism>
<evidence type="ECO:0000256" key="3">
    <source>
        <dbReference type="ARBA" id="ARBA00022741"/>
    </source>
</evidence>
<dbReference type="SUPFAM" id="SSF53067">
    <property type="entry name" value="Actin-like ATPase domain"/>
    <property type="match status" value="2"/>
</dbReference>
<evidence type="ECO:0000256" key="6">
    <source>
        <dbReference type="ARBA" id="ARBA00022840"/>
    </source>
</evidence>
<dbReference type="Proteomes" id="UP000279959">
    <property type="component" value="Chromosome"/>
</dbReference>
<dbReference type="GO" id="GO:0004370">
    <property type="term" value="F:glycerol kinase activity"/>
    <property type="evidence" value="ECO:0007669"/>
    <property type="project" value="TreeGrafter"/>
</dbReference>
<dbReference type="KEGG" id="sami:SAMIE_1017070"/>
<dbReference type="PROSITE" id="PS00933">
    <property type="entry name" value="FGGY_KINASES_1"/>
    <property type="match status" value="1"/>
</dbReference>
<keyword evidence="3" id="KW-0547">Nucleotide-binding</keyword>
<evidence type="ECO:0000256" key="1">
    <source>
        <dbReference type="ARBA" id="ARBA00009156"/>
    </source>
</evidence>
<reference evidence="10 11" key="1">
    <citation type="submission" date="2018-05" db="EMBL/GenBank/DDBJ databases">
        <title>Complete Genome Sequence of the Nonylphenol-Degrading Bacterium Sphingobium amiense DSM 16289T.</title>
        <authorList>
            <person name="Ootsuka M."/>
            <person name="Nishizawa T."/>
            <person name="Ohta H."/>
        </authorList>
    </citation>
    <scope>NUCLEOTIDE SEQUENCE [LARGE SCALE GENOMIC DNA]</scope>
    <source>
        <strain evidence="10 11">DSM 16289</strain>
    </source>
</reference>
<gene>
    <name evidence="10" type="ORF">SAMIE_1017070</name>
</gene>